<comment type="caution">
    <text evidence="1">The sequence shown here is derived from an EMBL/GenBank/DDBJ whole genome shotgun (WGS) entry which is preliminary data.</text>
</comment>
<dbReference type="PROSITE" id="PS51257">
    <property type="entry name" value="PROKAR_LIPOPROTEIN"/>
    <property type="match status" value="1"/>
</dbReference>
<name>A0ABU9G0N1_9GAMM</name>
<sequence length="108" mass="11938">MRVILTLLIATLISSCSLINQKALSLQVGMGKAEVSKIMGAPNRRSFNGTTEAWQYADFVSKDQCSYITAWFKGESLAALTSREETRMKDCSKGILDIDWSQIPMGVN</sequence>
<dbReference type="Proteomes" id="UP001379949">
    <property type="component" value="Unassembled WGS sequence"/>
</dbReference>
<keyword evidence="2" id="KW-1185">Reference proteome</keyword>
<evidence type="ECO:0008006" key="3">
    <source>
        <dbReference type="Google" id="ProtNLM"/>
    </source>
</evidence>
<dbReference type="RefSeq" id="WP_341562645.1">
    <property type="nucleotide sequence ID" value="NZ_JBAKAQ010000001.1"/>
</dbReference>
<evidence type="ECO:0000313" key="1">
    <source>
        <dbReference type="EMBL" id="MEL0611591.1"/>
    </source>
</evidence>
<protein>
    <recommendedName>
        <fullName evidence="3">Outer membrane protein assembly factor BamE</fullName>
    </recommendedName>
</protein>
<reference evidence="1 2" key="1">
    <citation type="submission" date="2024-02" db="EMBL/GenBank/DDBJ databases">
        <title>Bacteria isolated from the canopy kelp, Nereocystis luetkeana.</title>
        <authorList>
            <person name="Pfister C.A."/>
            <person name="Younker I.T."/>
            <person name="Light S.H."/>
        </authorList>
    </citation>
    <scope>NUCLEOTIDE SEQUENCE [LARGE SCALE GENOMIC DNA]</scope>
    <source>
        <strain evidence="1 2">TI.4.07</strain>
    </source>
</reference>
<accession>A0ABU9G0N1</accession>
<evidence type="ECO:0000313" key="2">
    <source>
        <dbReference type="Proteomes" id="UP001379949"/>
    </source>
</evidence>
<organism evidence="1 2">
    <name type="scientific">Marinomonas arenicola</name>
    <dbReference type="NCBI Taxonomy" id="569601"/>
    <lineage>
        <taxon>Bacteria</taxon>
        <taxon>Pseudomonadati</taxon>
        <taxon>Pseudomonadota</taxon>
        <taxon>Gammaproteobacteria</taxon>
        <taxon>Oceanospirillales</taxon>
        <taxon>Oceanospirillaceae</taxon>
        <taxon>Marinomonas</taxon>
    </lineage>
</organism>
<proteinExistence type="predicted"/>
<dbReference type="EMBL" id="JBAKAR010000001">
    <property type="protein sequence ID" value="MEL0611591.1"/>
    <property type="molecule type" value="Genomic_DNA"/>
</dbReference>
<gene>
    <name evidence="1" type="ORF">V6242_00420</name>
</gene>